<protein>
    <recommendedName>
        <fullName evidence="4">Ketosynthase family 3 (KS3) domain-containing protein</fullName>
    </recommendedName>
</protein>
<dbReference type="SMART" id="SM00825">
    <property type="entry name" value="PKS_KS"/>
    <property type="match status" value="1"/>
</dbReference>
<keyword evidence="3" id="KW-0808">Transferase</keyword>
<dbReference type="RefSeq" id="XP_009049812.1">
    <property type="nucleotide sequence ID" value="XM_009051564.1"/>
</dbReference>
<dbReference type="EMBL" id="KB201037">
    <property type="protein sequence ID" value="ESO99321.1"/>
    <property type="molecule type" value="Genomic_DNA"/>
</dbReference>
<name>V4AZZ6_LOTGI</name>
<evidence type="ECO:0000256" key="2">
    <source>
        <dbReference type="ARBA" id="ARBA00022553"/>
    </source>
</evidence>
<reference evidence="5 6" key="1">
    <citation type="journal article" date="2013" name="Nature">
        <title>Insights into bilaterian evolution from three spiralian genomes.</title>
        <authorList>
            <person name="Simakov O."/>
            <person name="Marletaz F."/>
            <person name="Cho S.J."/>
            <person name="Edsinger-Gonzales E."/>
            <person name="Havlak P."/>
            <person name="Hellsten U."/>
            <person name="Kuo D.H."/>
            <person name="Larsson T."/>
            <person name="Lv J."/>
            <person name="Arendt D."/>
            <person name="Savage R."/>
            <person name="Osoegawa K."/>
            <person name="de Jong P."/>
            <person name="Grimwood J."/>
            <person name="Chapman J.A."/>
            <person name="Shapiro H."/>
            <person name="Aerts A."/>
            <person name="Otillar R.P."/>
            <person name="Terry A.Y."/>
            <person name="Boore J.L."/>
            <person name="Grigoriev I.V."/>
            <person name="Lindberg D.R."/>
            <person name="Seaver E.C."/>
            <person name="Weisblat D.A."/>
            <person name="Putnam N.H."/>
            <person name="Rokhsar D.S."/>
        </authorList>
    </citation>
    <scope>NUCLEOTIDE SEQUENCE [LARGE SCALE GENOMIC DNA]</scope>
</reference>
<dbReference type="SUPFAM" id="SSF53901">
    <property type="entry name" value="Thiolase-like"/>
    <property type="match status" value="1"/>
</dbReference>
<evidence type="ECO:0000256" key="1">
    <source>
        <dbReference type="ARBA" id="ARBA00022450"/>
    </source>
</evidence>
<dbReference type="PROSITE" id="PS52004">
    <property type="entry name" value="KS3_2"/>
    <property type="match status" value="1"/>
</dbReference>
<dbReference type="HOGENOM" id="CLU_000022_16_6_1"/>
<feature type="non-terminal residue" evidence="5">
    <location>
        <position position="1"/>
    </location>
</feature>
<dbReference type="Proteomes" id="UP000030746">
    <property type="component" value="Unassembled WGS sequence"/>
</dbReference>
<dbReference type="AlphaFoldDB" id="V4AZZ6"/>
<dbReference type="InterPro" id="IPR050091">
    <property type="entry name" value="PKS_NRPS_Biosynth_Enz"/>
</dbReference>
<dbReference type="SMART" id="SM00827">
    <property type="entry name" value="PKS_AT"/>
    <property type="match status" value="1"/>
</dbReference>
<dbReference type="InterPro" id="IPR014043">
    <property type="entry name" value="Acyl_transferase_dom"/>
</dbReference>
<dbReference type="GO" id="GO:0004312">
    <property type="term" value="F:fatty acid synthase activity"/>
    <property type="evidence" value="ECO:0007669"/>
    <property type="project" value="TreeGrafter"/>
</dbReference>
<dbReference type="STRING" id="225164.V4AZZ6"/>
<dbReference type="SUPFAM" id="SSF52151">
    <property type="entry name" value="FabD/lysophospholipase-like"/>
    <property type="match status" value="1"/>
</dbReference>
<gene>
    <name evidence="5" type="ORF">LOTGIDRAFT_113488</name>
</gene>
<dbReference type="InterPro" id="IPR020841">
    <property type="entry name" value="PKS_Beta-ketoAc_synthase_dom"/>
</dbReference>
<evidence type="ECO:0000313" key="5">
    <source>
        <dbReference type="EMBL" id="ESO99321.1"/>
    </source>
</evidence>
<dbReference type="Gene3D" id="3.40.366.10">
    <property type="entry name" value="Malonyl-Coenzyme A Acyl Carrier Protein, domain 2"/>
    <property type="match status" value="1"/>
</dbReference>
<dbReference type="InterPro" id="IPR018201">
    <property type="entry name" value="Ketoacyl_synth_AS"/>
</dbReference>
<dbReference type="InterPro" id="IPR016035">
    <property type="entry name" value="Acyl_Trfase/lysoPLipase"/>
</dbReference>
<dbReference type="Gene3D" id="3.40.47.10">
    <property type="match status" value="1"/>
</dbReference>
<dbReference type="InterPro" id="IPR016039">
    <property type="entry name" value="Thiolase-like"/>
</dbReference>
<dbReference type="PANTHER" id="PTHR43775:SF37">
    <property type="entry name" value="SI:DKEY-61P9.11"/>
    <property type="match status" value="1"/>
</dbReference>
<dbReference type="InterPro" id="IPR014031">
    <property type="entry name" value="Ketoacyl_synth_C"/>
</dbReference>
<organism evidence="5 6">
    <name type="scientific">Lottia gigantea</name>
    <name type="common">Giant owl limpet</name>
    <dbReference type="NCBI Taxonomy" id="225164"/>
    <lineage>
        <taxon>Eukaryota</taxon>
        <taxon>Metazoa</taxon>
        <taxon>Spiralia</taxon>
        <taxon>Lophotrochozoa</taxon>
        <taxon>Mollusca</taxon>
        <taxon>Gastropoda</taxon>
        <taxon>Patellogastropoda</taxon>
        <taxon>Lottioidea</taxon>
        <taxon>Lottiidae</taxon>
        <taxon>Lottia</taxon>
    </lineage>
</organism>
<sequence length="618" mass="68262">EKWDYKFYGINEFESLRMDPQHKFILDSTYMALENAGITRKEIKGSNTGVYIGVMNGDYSSSFAQSVLDFDNYTVTGTNDSIISSRVNYVFDLHGPSMTIDTACSSSLIAIHTAHQAILSGECEMCIAGGVNCLLKPDTFIQLTKAGMVSPTGQCQAFSENADGYARGEGCGIVILKSYEKALEDNNPIWATISTASNHDGHTVSPITTPSMQQQIELLNIVFKRFDVDPQSIDYIEAHGTGTKAGDPVEVKALGTFFQTDKNSTPKIIGSVKTNIGHLESAAGVAGLIKVLLMQKHQQIVPSLHFERPSQDVPLDEFKFKVPMKPSPWPDTTRDVLRSSVNSFSFGGSNCHAIVTTPKTKNLLTQTDHMNKKVVCISAVDIESLLNMKRALCENAKDLQLADLSYTSIYRRDHYPCRLAVAGQNTIEVLKILEGTDVDKHLMVKYQPAKGKKYIFVFAGLGTNWQGMCQEMLKRFKVFRSTIEDISKHLERYANWNLFENLQNGFDLEDANIAPIMTFACEVALFFLVESFGVNPDAIIGQSIGEVAAAFASGTVTLEQAVYIIYHRTRVQVQGTGGKMFVATNIEIDKVEEVLERYESQANVSVYSSPMSCAISCD</sequence>
<dbReference type="Pfam" id="PF00698">
    <property type="entry name" value="Acyl_transf_1"/>
    <property type="match status" value="1"/>
</dbReference>
<keyword evidence="6" id="KW-1185">Reference proteome</keyword>
<dbReference type="GeneID" id="20230963"/>
<dbReference type="CDD" id="cd00833">
    <property type="entry name" value="PKS"/>
    <property type="match status" value="1"/>
</dbReference>
<feature type="non-terminal residue" evidence="5">
    <location>
        <position position="618"/>
    </location>
</feature>
<dbReference type="GO" id="GO:0004315">
    <property type="term" value="F:3-oxoacyl-[acyl-carrier-protein] synthase activity"/>
    <property type="evidence" value="ECO:0007669"/>
    <property type="project" value="InterPro"/>
</dbReference>
<dbReference type="PROSITE" id="PS00606">
    <property type="entry name" value="KS3_1"/>
    <property type="match status" value="1"/>
</dbReference>
<dbReference type="KEGG" id="lgi:LOTGIDRAFT_113488"/>
<dbReference type="InterPro" id="IPR032821">
    <property type="entry name" value="PKS_assoc"/>
</dbReference>
<dbReference type="GO" id="GO:0006633">
    <property type="term" value="P:fatty acid biosynthetic process"/>
    <property type="evidence" value="ECO:0007669"/>
    <property type="project" value="InterPro"/>
</dbReference>
<dbReference type="CTD" id="20230963"/>
<evidence type="ECO:0000256" key="3">
    <source>
        <dbReference type="ARBA" id="ARBA00022679"/>
    </source>
</evidence>
<accession>V4AZZ6</accession>
<dbReference type="InterPro" id="IPR001227">
    <property type="entry name" value="Ac_transferase_dom_sf"/>
</dbReference>
<dbReference type="OrthoDB" id="329835at2759"/>
<dbReference type="Pfam" id="PF00109">
    <property type="entry name" value="ketoacyl-synt"/>
    <property type="match status" value="1"/>
</dbReference>
<dbReference type="Pfam" id="PF02801">
    <property type="entry name" value="Ketoacyl-synt_C"/>
    <property type="match status" value="1"/>
</dbReference>
<keyword evidence="1" id="KW-0596">Phosphopantetheine</keyword>
<dbReference type="Pfam" id="PF16197">
    <property type="entry name" value="KAsynt_C_assoc"/>
    <property type="match status" value="1"/>
</dbReference>
<evidence type="ECO:0000313" key="6">
    <source>
        <dbReference type="Proteomes" id="UP000030746"/>
    </source>
</evidence>
<evidence type="ECO:0000259" key="4">
    <source>
        <dbReference type="PROSITE" id="PS52004"/>
    </source>
</evidence>
<feature type="domain" description="Ketosynthase family 3 (KS3)" evidence="4">
    <location>
        <begin position="1"/>
        <end position="357"/>
    </location>
</feature>
<dbReference type="Gene3D" id="3.30.70.250">
    <property type="entry name" value="Malonyl-CoA ACP transacylase, ACP-binding"/>
    <property type="match status" value="1"/>
</dbReference>
<dbReference type="InterPro" id="IPR014030">
    <property type="entry name" value="Ketoacyl_synth_N"/>
</dbReference>
<dbReference type="Gene3D" id="3.30.70.3290">
    <property type="match status" value="1"/>
</dbReference>
<dbReference type="OMA" id="ECIFEAF"/>
<keyword evidence="2" id="KW-0597">Phosphoprotein</keyword>
<dbReference type="PANTHER" id="PTHR43775">
    <property type="entry name" value="FATTY ACID SYNTHASE"/>
    <property type="match status" value="1"/>
</dbReference>
<proteinExistence type="predicted"/>